<dbReference type="Pfam" id="PF07244">
    <property type="entry name" value="POTRA"/>
    <property type="match status" value="4"/>
</dbReference>
<dbReference type="OrthoDB" id="9803054at2"/>
<evidence type="ECO:0000313" key="12">
    <source>
        <dbReference type="Proteomes" id="UP000054262"/>
    </source>
</evidence>
<protein>
    <recommendedName>
        <fullName evidence="8 9">Outer membrane protein assembly factor BamA</fullName>
    </recommendedName>
</protein>
<evidence type="ECO:0000256" key="3">
    <source>
        <dbReference type="ARBA" id="ARBA00022692"/>
    </source>
</evidence>
<dbReference type="GO" id="GO:0043165">
    <property type="term" value="P:Gram-negative-bacterium-type cell outer membrane assembly"/>
    <property type="evidence" value="ECO:0007669"/>
    <property type="project" value="UniProtKB-UniRule"/>
</dbReference>
<gene>
    <name evidence="8" type="primary">bamA</name>
    <name evidence="11" type="ORF">MB2181_04520</name>
</gene>
<dbReference type="GO" id="GO:1990063">
    <property type="term" value="C:Bam protein complex"/>
    <property type="evidence" value="ECO:0007669"/>
    <property type="project" value="TreeGrafter"/>
</dbReference>
<dbReference type="InterPro" id="IPR000184">
    <property type="entry name" value="Bac_surfAg_D15"/>
</dbReference>
<feature type="domain" description="POTRA" evidence="10">
    <location>
        <begin position="90"/>
        <end position="170"/>
    </location>
</feature>
<dbReference type="PANTHER" id="PTHR12815:SF23">
    <property type="entry name" value="OUTER MEMBRANE PROTEIN ASSEMBLY FACTOR BAMA"/>
    <property type="match status" value="1"/>
</dbReference>
<evidence type="ECO:0000256" key="6">
    <source>
        <dbReference type="ARBA" id="ARBA00023136"/>
    </source>
</evidence>
<keyword evidence="12" id="KW-1185">Reference proteome</keyword>
<evidence type="ECO:0000256" key="7">
    <source>
        <dbReference type="ARBA" id="ARBA00023237"/>
    </source>
</evidence>
<feature type="signal peptide" evidence="8">
    <location>
        <begin position="1"/>
        <end position="18"/>
    </location>
</feature>
<dbReference type="GO" id="GO:0051205">
    <property type="term" value="P:protein insertion into membrane"/>
    <property type="evidence" value="ECO:0007669"/>
    <property type="project" value="UniProtKB-UniRule"/>
</dbReference>
<dbReference type="InterPro" id="IPR023707">
    <property type="entry name" value="OM_assembly_BamA"/>
</dbReference>
<dbReference type="HAMAP" id="MF_01430">
    <property type="entry name" value="OM_assembly_BamA"/>
    <property type="match status" value="1"/>
</dbReference>
<comment type="subcellular location">
    <subcellularLocation>
        <location evidence="8">Cell outer membrane</location>
    </subcellularLocation>
    <subcellularLocation>
        <location evidence="1">Membrane</location>
    </subcellularLocation>
</comment>
<dbReference type="InterPro" id="IPR039910">
    <property type="entry name" value="D15-like"/>
</dbReference>
<organism evidence="11 12">
    <name type="scientific">Methylophilales bacterium HTCC2181</name>
    <dbReference type="NCBI Taxonomy" id="383631"/>
    <lineage>
        <taxon>Bacteria</taxon>
        <taxon>Pseudomonadati</taxon>
        <taxon>Pseudomonadota</taxon>
        <taxon>Betaproteobacteria</taxon>
        <taxon>Nitrosomonadales</taxon>
        <taxon>OM43 clade</taxon>
    </lineage>
</organism>
<comment type="similarity">
    <text evidence="8">Belongs to the BamA family.</text>
</comment>
<keyword evidence="5 8" id="KW-0677">Repeat</keyword>
<dbReference type="AlphaFoldDB" id="A0P701"/>
<accession>A0P701</accession>
<name>A0P701_9PROT</name>
<dbReference type="Gene3D" id="3.10.20.310">
    <property type="entry name" value="membrane protein fhac"/>
    <property type="match status" value="5"/>
</dbReference>
<evidence type="ECO:0000256" key="4">
    <source>
        <dbReference type="ARBA" id="ARBA00022729"/>
    </source>
</evidence>
<evidence type="ECO:0000256" key="1">
    <source>
        <dbReference type="ARBA" id="ARBA00004370"/>
    </source>
</evidence>
<keyword evidence="3 8" id="KW-0812">Transmembrane</keyword>
<comment type="caution">
    <text evidence="11">The sequence shown here is derived from an EMBL/GenBank/DDBJ whole genome shotgun (WGS) entry which is preliminary data.</text>
</comment>
<feature type="chain" id="PRO_5009006481" description="Outer membrane protein assembly factor BamA" evidence="8">
    <location>
        <begin position="19"/>
        <end position="766"/>
    </location>
</feature>
<evidence type="ECO:0000313" key="11">
    <source>
        <dbReference type="EMBL" id="EAV47311.1"/>
    </source>
</evidence>
<dbReference type="PANTHER" id="PTHR12815">
    <property type="entry name" value="SORTING AND ASSEMBLY MACHINERY SAMM50 PROTEIN FAMILY MEMBER"/>
    <property type="match status" value="1"/>
</dbReference>
<comment type="subunit">
    <text evidence="8">Part of the Bam complex.</text>
</comment>
<comment type="function">
    <text evidence="8">Part of the outer membrane protein assembly complex, which is involved in assembly and insertion of beta-barrel proteins into the outer membrane.</text>
</comment>
<feature type="domain" description="POTRA" evidence="10">
    <location>
        <begin position="347"/>
        <end position="421"/>
    </location>
</feature>
<dbReference type="Proteomes" id="UP000054262">
    <property type="component" value="Unassembled WGS sequence"/>
</dbReference>
<keyword evidence="7 8" id="KW-0998">Cell outer membrane</keyword>
<dbReference type="EMBL" id="AAUX01000001">
    <property type="protein sequence ID" value="EAV47311.1"/>
    <property type="molecule type" value="Genomic_DNA"/>
</dbReference>
<evidence type="ECO:0000256" key="9">
    <source>
        <dbReference type="NCBIfam" id="TIGR03303"/>
    </source>
</evidence>
<dbReference type="Pfam" id="PF01103">
    <property type="entry name" value="Omp85"/>
    <property type="match status" value="1"/>
</dbReference>
<sequence length="766" mass="85582" precursor="true">MKKILSLIFVVLSFAVMAEEDLRISDIRVEGLQRIDPGLIFNNIPFEIDDRIDDIDFSKSISLIYKTGQFKDVAIEREGQVIIISVRERPVINDVIFHGTESFQPEALKEGLSLMNIASGLIFNNGDIARAEREITNNYLSQGKYTANVRAEVVPLERNRVDINFYVEEGRLSRIKGIAIVGNRSFTQNELLDEFSLKTTNVMSWWEKDDRYSKQTLMGDLEKLRSFYMDRGFMNFKINSSVVSISKDKKKIYIALTIEEGDKFSVGKLKLKGDIPENISFAELEKELAITEGDVFNRSKVNESTSNVASSLGNFGFAFANVSSVPTIDEDKKTVNFTFYIDKGKKIYVRRINVLGNEKTKDEVIRRELRQLESSWFAQDKVDRSKTRLTRTQFFDTIDIETPTVPGVSDQVDLNIKVAERNTGRIQIGAGLSSSEGVVGTLSVAQDNFLGTGNRIATAISTGDINKTYSLSFTDPYWTEDGVSRGFSIYRRDVNTKDLGTGTYNTSSMGFGMNFGIPLSEYDTLTFGVTIDLTELELGSDAPIGYKNYCASVASAGSLNCDTDSLSLWTGWQTDSRDNMIFPTKGYRVSLNGDVTLPVFDMQYYKITATGEQFFPVSENITSRIKGTIGYAESYGDEIYPFFKNFTVGGQSTLRGYRQSSVGEKVLDTNGQYITYGGQKMVAISAETYFPVPFMKKMESFRMSAFVDGGGVFEDSLTASEMRYSAGIGATWLSPFGPLNVSLAMPLNDDNLDDTETFQFGMGTNF</sequence>
<dbReference type="PIRSF" id="PIRSF006076">
    <property type="entry name" value="OM_assembly_OMP85"/>
    <property type="match status" value="1"/>
</dbReference>
<dbReference type="PROSITE" id="PS51779">
    <property type="entry name" value="POTRA"/>
    <property type="match status" value="4"/>
</dbReference>
<dbReference type="Gene3D" id="2.40.160.50">
    <property type="entry name" value="membrane protein fhac: a member of the omp85/tpsb transporter family"/>
    <property type="match status" value="1"/>
</dbReference>
<reference evidence="11 12" key="1">
    <citation type="submission" date="2006-11" db="EMBL/GenBank/DDBJ databases">
        <authorList>
            <person name="Giovannoni S."/>
            <person name="Vergin K."/>
            <person name="Ferriera S."/>
            <person name="Johnson J."/>
            <person name="Kravitz S."/>
            <person name="Beeson K."/>
            <person name="Sutton G."/>
            <person name="Rogers Y.-H."/>
            <person name="Friedman R."/>
            <person name="Frazier M."/>
            <person name="Venter J.C."/>
        </authorList>
    </citation>
    <scope>NUCLEOTIDE SEQUENCE [LARGE SCALE GENOMIC DNA]</scope>
    <source>
        <strain evidence="11 12">HTCC2181</strain>
    </source>
</reference>
<evidence type="ECO:0000259" key="10">
    <source>
        <dbReference type="PROSITE" id="PS51779"/>
    </source>
</evidence>
<dbReference type="InterPro" id="IPR034746">
    <property type="entry name" value="POTRA"/>
</dbReference>
<proteinExistence type="inferred from homology"/>
<dbReference type="NCBIfam" id="TIGR03303">
    <property type="entry name" value="OM_YaeT"/>
    <property type="match status" value="1"/>
</dbReference>
<keyword evidence="4 8" id="KW-0732">Signal</keyword>
<keyword evidence="2 8" id="KW-1134">Transmembrane beta strand</keyword>
<feature type="domain" description="POTRA" evidence="10">
    <location>
        <begin position="173"/>
        <end position="261"/>
    </location>
</feature>
<feature type="domain" description="POTRA" evidence="10">
    <location>
        <begin position="22"/>
        <end position="89"/>
    </location>
</feature>
<evidence type="ECO:0000256" key="5">
    <source>
        <dbReference type="ARBA" id="ARBA00022737"/>
    </source>
</evidence>
<keyword evidence="6 8" id="KW-0472">Membrane</keyword>
<dbReference type="InterPro" id="IPR010827">
    <property type="entry name" value="BamA/TamA_POTRA"/>
</dbReference>
<evidence type="ECO:0000256" key="2">
    <source>
        <dbReference type="ARBA" id="ARBA00022452"/>
    </source>
</evidence>
<evidence type="ECO:0000256" key="8">
    <source>
        <dbReference type="HAMAP-Rule" id="MF_01430"/>
    </source>
</evidence>